<sequence>MAESAPQSTTNGVQSLPQPTSGEKSAPKGPLNWRKVFPKVNQSLQFFEGVNHSYVKPPSELLQIGVEQWSYSLVGRFLGKAPKFGKIVSVVNGLWGRQGKVMVSTMGSLFIFQFPNEDAMTWVLETGPWHVERKFMMLQRWSPAFTEEELSIKKMPVWVQLRRIPLQYFHPKGISFLASAIGKPLYMDRATALRSRLDYAKVCIEVEVENEIPNNLTVDLGNEHTVEVLVDTPWLPAKCDQCKVFGHSCSSPPKAAPAESTPPPSEVPAATVEEKLGMASSSPSRTDGIQEAGFSDLRSAGECGLEALNPVNAATSSASDENQMTVLNDLHGDKSADHSKGVSPRSNSKPADLEAMKPQDDAISSNDDLEVYSR</sequence>
<dbReference type="OrthoDB" id="1939300at2759"/>
<dbReference type="Proteomes" id="UP000515151">
    <property type="component" value="Chromosome 6"/>
</dbReference>
<dbReference type="Pfam" id="PF14111">
    <property type="entry name" value="DUF4283"/>
    <property type="match status" value="1"/>
</dbReference>
<keyword evidence="3" id="KW-1185">Reference proteome</keyword>
<accession>A0A6P8DZY6</accession>
<dbReference type="PANTHER" id="PTHR31286">
    <property type="entry name" value="GLYCINE-RICH CELL WALL STRUCTURAL PROTEIN 1.8-LIKE"/>
    <property type="match status" value="1"/>
</dbReference>
<dbReference type="InterPro" id="IPR025558">
    <property type="entry name" value="DUF4283"/>
</dbReference>
<evidence type="ECO:0000259" key="2">
    <source>
        <dbReference type="Pfam" id="PF14111"/>
    </source>
</evidence>
<feature type="region of interest" description="Disordered" evidence="1">
    <location>
        <begin position="1"/>
        <end position="31"/>
    </location>
</feature>
<feature type="compositionally biased region" description="Polar residues" evidence="1">
    <location>
        <begin position="1"/>
        <end position="23"/>
    </location>
</feature>
<evidence type="ECO:0000313" key="3">
    <source>
        <dbReference type="Proteomes" id="UP000515151"/>
    </source>
</evidence>
<feature type="compositionally biased region" description="Basic and acidic residues" evidence="1">
    <location>
        <begin position="330"/>
        <end position="340"/>
    </location>
</feature>
<reference evidence="3" key="1">
    <citation type="journal article" date="2020" name="Plant Biotechnol. J.">
        <title>The pomegranate (Punica granatum L.) draft genome dissects genetic divergence between soft- and hard-seeded cultivars.</title>
        <authorList>
            <person name="Luo X."/>
            <person name="Li H."/>
            <person name="Wu Z."/>
            <person name="Yao W."/>
            <person name="Zhao P."/>
            <person name="Cao D."/>
            <person name="Yu H."/>
            <person name="Li K."/>
            <person name="Poudel K."/>
            <person name="Zhao D."/>
            <person name="Zhang F."/>
            <person name="Xia X."/>
            <person name="Chen L."/>
            <person name="Wang Q."/>
            <person name="Jing D."/>
            <person name="Cao S."/>
        </authorList>
    </citation>
    <scope>NUCLEOTIDE SEQUENCE [LARGE SCALE GENOMIC DNA]</scope>
    <source>
        <strain evidence="3">cv. Tunisia</strain>
    </source>
</reference>
<dbReference type="GeneID" id="116211024"/>
<evidence type="ECO:0000313" key="4">
    <source>
        <dbReference type="RefSeq" id="XP_031401075.1"/>
    </source>
</evidence>
<proteinExistence type="predicted"/>
<feature type="compositionally biased region" description="Basic and acidic residues" evidence="1">
    <location>
        <begin position="351"/>
        <end position="360"/>
    </location>
</feature>
<dbReference type="AlphaFoldDB" id="A0A6P8DZY6"/>
<reference evidence="4" key="2">
    <citation type="submission" date="2025-08" db="UniProtKB">
        <authorList>
            <consortium name="RefSeq"/>
        </authorList>
    </citation>
    <scope>IDENTIFICATION</scope>
    <source>
        <tissue evidence="4">Leaf</tissue>
    </source>
</reference>
<name>A0A6P8DZY6_PUNGR</name>
<feature type="region of interest" description="Disordered" evidence="1">
    <location>
        <begin position="314"/>
        <end position="374"/>
    </location>
</feature>
<dbReference type="InterPro" id="IPR040256">
    <property type="entry name" value="At4g02000-like"/>
</dbReference>
<protein>
    <submittedName>
        <fullName evidence="4">Uncharacterized protein LOC116211024</fullName>
    </submittedName>
</protein>
<feature type="domain" description="DUF4283" evidence="2">
    <location>
        <begin position="67"/>
        <end position="146"/>
    </location>
</feature>
<dbReference type="RefSeq" id="XP_031401075.1">
    <property type="nucleotide sequence ID" value="XM_031545215.1"/>
</dbReference>
<evidence type="ECO:0000256" key="1">
    <source>
        <dbReference type="SAM" id="MobiDB-lite"/>
    </source>
</evidence>
<organism evidence="3 4">
    <name type="scientific">Punica granatum</name>
    <name type="common">Pomegranate</name>
    <dbReference type="NCBI Taxonomy" id="22663"/>
    <lineage>
        <taxon>Eukaryota</taxon>
        <taxon>Viridiplantae</taxon>
        <taxon>Streptophyta</taxon>
        <taxon>Embryophyta</taxon>
        <taxon>Tracheophyta</taxon>
        <taxon>Spermatophyta</taxon>
        <taxon>Magnoliopsida</taxon>
        <taxon>eudicotyledons</taxon>
        <taxon>Gunneridae</taxon>
        <taxon>Pentapetalae</taxon>
        <taxon>rosids</taxon>
        <taxon>malvids</taxon>
        <taxon>Myrtales</taxon>
        <taxon>Lythraceae</taxon>
        <taxon>Punica</taxon>
    </lineage>
</organism>
<dbReference type="PANTHER" id="PTHR31286:SF165">
    <property type="entry name" value="DUF4283 DOMAIN-CONTAINING PROTEIN"/>
    <property type="match status" value="1"/>
</dbReference>
<feature type="compositionally biased region" description="Polar residues" evidence="1">
    <location>
        <begin position="314"/>
        <end position="326"/>
    </location>
</feature>
<gene>
    <name evidence="4" type="primary">LOC116211024</name>
</gene>